<sequence length="84" mass="9566">MAHADPITLYTCVTPNGFKIRITLEELGLSYQARLVGLTSNEQEEEWFLKFNPNGRLPAITDRKTYVLESGAIILYLAENYNTK</sequence>
<gene>
    <name evidence="3" type="ORF">N7493_011196</name>
</gene>
<dbReference type="PANTHER" id="PTHR44051">
    <property type="entry name" value="GLUTATHIONE S-TRANSFERASE-RELATED"/>
    <property type="match status" value="1"/>
</dbReference>
<dbReference type="AlphaFoldDB" id="A0AAD6HBP1"/>
<evidence type="ECO:0000313" key="3">
    <source>
        <dbReference type="EMBL" id="KAJ5704058.1"/>
    </source>
</evidence>
<evidence type="ECO:0000313" key="4">
    <source>
        <dbReference type="Proteomes" id="UP001215712"/>
    </source>
</evidence>
<dbReference type="InterPro" id="IPR004045">
    <property type="entry name" value="Glutathione_S-Trfase_N"/>
</dbReference>
<organism evidence="3 4">
    <name type="scientific">Penicillium malachiteum</name>
    <dbReference type="NCBI Taxonomy" id="1324776"/>
    <lineage>
        <taxon>Eukaryota</taxon>
        <taxon>Fungi</taxon>
        <taxon>Dikarya</taxon>
        <taxon>Ascomycota</taxon>
        <taxon>Pezizomycotina</taxon>
        <taxon>Eurotiomycetes</taxon>
        <taxon>Eurotiomycetidae</taxon>
        <taxon>Eurotiales</taxon>
        <taxon>Aspergillaceae</taxon>
        <taxon>Penicillium</taxon>
    </lineage>
</organism>
<accession>A0AAD6HBP1</accession>
<dbReference type="CDD" id="cd03048">
    <property type="entry name" value="GST_N_Ure2p_like"/>
    <property type="match status" value="1"/>
</dbReference>
<dbReference type="InterPro" id="IPR040079">
    <property type="entry name" value="Glutathione_S-Trfase"/>
</dbReference>
<dbReference type="SFLD" id="SFLDS00019">
    <property type="entry name" value="Glutathione_Transferase_(cytos"/>
    <property type="match status" value="1"/>
</dbReference>
<dbReference type="Proteomes" id="UP001215712">
    <property type="component" value="Unassembled WGS sequence"/>
</dbReference>
<evidence type="ECO:0000259" key="2">
    <source>
        <dbReference type="PROSITE" id="PS50404"/>
    </source>
</evidence>
<dbReference type="SUPFAM" id="SSF52833">
    <property type="entry name" value="Thioredoxin-like"/>
    <property type="match status" value="1"/>
</dbReference>
<name>A0AAD6HBP1_9EURO</name>
<dbReference type="PANTHER" id="PTHR44051:SF8">
    <property type="entry name" value="GLUTATHIONE S-TRANSFERASE GSTA"/>
    <property type="match status" value="1"/>
</dbReference>
<keyword evidence="4" id="KW-1185">Reference proteome</keyword>
<proteinExistence type="inferred from homology"/>
<dbReference type="EMBL" id="JAQJAN010000020">
    <property type="protein sequence ID" value="KAJ5704058.1"/>
    <property type="molecule type" value="Genomic_DNA"/>
</dbReference>
<dbReference type="Gene3D" id="3.40.30.10">
    <property type="entry name" value="Glutaredoxin"/>
    <property type="match status" value="1"/>
</dbReference>
<comment type="caution">
    <text evidence="3">The sequence shown here is derived from an EMBL/GenBank/DDBJ whole genome shotgun (WGS) entry which is preliminary data.</text>
</comment>
<reference evidence="3" key="1">
    <citation type="journal article" date="2023" name="IMA Fungus">
        <title>Comparative genomic study of the Penicillium genus elucidates a diverse pangenome and 15 lateral gene transfer events.</title>
        <authorList>
            <person name="Petersen C."/>
            <person name="Sorensen T."/>
            <person name="Nielsen M.R."/>
            <person name="Sondergaard T.E."/>
            <person name="Sorensen J.L."/>
            <person name="Fitzpatrick D.A."/>
            <person name="Frisvad J.C."/>
            <person name="Nielsen K.L."/>
        </authorList>
    </citation>
    <scope>NUCLEOTIDE SEQUENCE</scope>
    <source>
        <strain evidence="3">IBT 17514</strain>
    </source>
</reference>
<comment type="similarity">
    <text evidence="1">Belongs to the GST superfamily.</text>
</comment>
<dbReference type="Pfam" id="PF02798">
    <property type="entry name" value="GST_N"/>
    <property type="match status" value="1"/>
</dbReference>
<evidence type="ECO:0000256" key="1">
    <source>
        <dbReference type="ARBA" id="ARBA00007409"/>
    </source>
</evidence>
<reference evidence="3" key="2">
    <citation type="submission" date="2023-01" db="EMBL/GenBank/DDBJ databases">
        <authorList>
            <person name="Petersen C."/>
        </authorList>
    </citation>
    <scope>NUCLEOTIDE SEQUENCE</scope>
    <source>
        <strain evidence="3">IBT 17514</strain>
    </source>
</reference>
<dbReference type="PROSITE" id="PS50404">
    <property type="entry name" value="GST_NTER"/>
    <property type="match status" value="1"/>
</dbReference>
<feature type="domain" description="GST N-terminal" evidence="2">
    <location>
        <begin position="4"/>
        <end position="84"/>
    </location>
</feature>
<protein>
    <recommendedName>
        <fullName evidence="2">GST N-terminal domain-containing protein</fullName>
    </recommendedName>
</protein>
<dbReference type="InterPro" id="IPR036249">
    <property type="entry name" value="Thioredoxin-like_sf"/>
</dbReference>